<reference evidence="2" key="2">
    <citation type="submission" date="2020-06" db="EMBL/GenBank/DDBJ databases">
        <title>Helianthus annuus Genome sequencing and assembly Release 2.</title>
        <authorList>
            <person name="Gouzy J."/>
            <person name="Langlade N."/>
            <person name="Munos S."/>
        </authorList>
    </citation>
    <scope>NUCLEOTIDE SEQUENCE</scope>
    <source>
        <tissue evidence="2">Leaves</tissue>
    </source>
</reference>
<protein>
    <submittedName>
        <fullName evidence="2">Uncharacterized protein</fullName>
    </submittedName>
</protein>
<evidence type="ECO:0000313" key="3">
    <source>
        <dbReference type="Proteomes" id="UP000215914"/>
    </source>
</evidence>
<comment type="caution">
    <text evidence="2">The sequence shown here is derived from an EMBL/GenBank/DDBJ whole genome shotgun (WGS) entry which is preliminary data.</text>
</comment>
<gene>
    <name evidence="2" type="ORF">HanXRQr2_Chr03g0125911</name>
</gene>
<feature type="compositionally biased region" description="Low complexity" evidence="1">
    <location>
        <begin position="40"/>
        <end position="52"/>
    </location>
</feature>
<organism evidence="2 3">
    <name type="scientific">Helianthus annuus</name>
    <name type="common">Common sunflower</name>
    <dbReference type="NCBI Taxonomy" id="4232"/>
    <lineage>
        <taxon>Eukaryota</taxon>
        <taxon>Viridiplantae</taxon>
        <taxon>Streptophyta</taxon>
        <taxon>Embryophyta</taxon>
        <taxon>Tracheophyta</taxon>
        <taxon>Spermatophyta</taxon>
        <taxon>Magnoliopsida</taxon>
        <taxon>eudicotyledons</taxon>
        <taxon>Gunneridae</taxon>
        <taxon>Pentapetalae</taxon>
        <taxon>asterids</taxon>
        <taxon>campanulids</taxon>
        <taxon>Asterales</taxon>
        <taxon>Asteraceae</taxon>
        <taxon>Asteroideae</taxon>
        <taxon>Heliantheae alliance</taxon>
        <taxon>Heliantheae</taxon>
        <taxon>Helianthus</taxon>
    </lineage>
</organism>
<sequence>MIPPNSPNIHMFPPSAIHFPQSPSSQKSRPLHPFPEDVESSYPSLRSLSSPSMMTDPLSKSPLTFSSPAPYPPSSSASPVAEQSAKELETSNHTLISSPLKLLLRRRL</sequence>
<dbReference type="EMBL" id="MNCJ02000318">
    <property type="protein sequence ID" value="KAF5815695.1"/>
    <property type="molecule type" value="Genomic_DNA"/>
</dbReference>
<reference evidence="2" key="1">
    <citation type="journal article" date="2017" name="Nature">
        <title>The sunflower genome provides insights into oil metabolism, flowering and Asterid evolution.</title>
        <authorList>
            <person name="Badouin H."/>
            <person name="Gouzy J."/>
            <person name="Grassa C.J."/>
            <person name="Murat F."/>
            <person name="Staton S.E."/>
            <person name="Cottret L."/>
            <person name="Lelandais-Briere C."/>
            <person name="Owens G.L."/>
            <person name="Carrere S."/>
            <person name="Mayjonade B."/>
            <person name="Legrand L."/>
            <person name="Gill N."/>
            <person name="Kane N.C."/>
            <person name="Bowers J.E."/>
            <person name="Hubner S."/>
            <person name="Bellec A."/>
            <person name="Berard A."/>
            <person name="Berges H."/>
            <person name="Blanchet N."/>
            <person name="Boniface M.C."/>
            <person name="Brunel D."/>
            <person name="Catrice O."/>
            <person name="Chaidir N."/>
            <person name="Claudel C."/>
            <person name="Donnadieu C."/>
            <person name="Faraut T."/>
            <person name="Fievet G."/>
            <person name="Helmstetter N."/>
            <person name="King M."/>
            <person name="Knapp S.J."/>
            <person name="Lai Z."/>
            <person name="Le Paslier M.C."/>
            <person name="Lippi Y."/>
            <person name="Lorenzon L."/>
            <person name="Mandel J.R."/>
            <person name="Marage G."/>
            <person name="Marchand G."/>
            <person name="Marquand E."/>
            <person name="Bret-Mestries E."/>
            <person name="Morien E."/>
            <person name="Nambeesan S."/>
            <person name="Nguyen T."/>
            <person name="Pegot-Espagnet P."/>
            <person name="Pouilly N."/>
            <person name="Raftis F."/>
            <person name="Sallet E."/>
            <person name="Schiex T."/>
            <person name="Thomas J."/>
            <person name="Vandecasteele C."/>
            <person name="Vares D."/>
            <person name="Vear F."/>
            <person name="Vautrin S."/>
            <person name="Crespi M."/>
            <person name="Mangin B."/>
            <person name="Burke J.M."/>
            <person name="Salse J."/>
            <person name="Munos S."/>
            <person name="Vincourt P."/>
            <person name="Rieseberg L.H."/>
            <person name="Langlade N.B."/>
        </authorList>
    </citation>
    <scope>NUCLEOTIDE SEQUENCE</scope>
    <source>
        <tissue evidence="2">Leaves</tissue>
    </source>
</reference>
<feature type="compositionally biased region" description="Low complexity" evidence="1">
    <location>
        <begin position="74"/>
        <end position="83"/>
    </location>
</feature>
<keyword evidence="3" id="KW-1185">Reference proteome</keyword>
<accession>A0A9K3JJL6</accession>
<dbReference type="Gramene" id="mRNA:HanXRQr2_Chr03g0125911">
    <property type="protein sequence ID" value="mRNA:HanXRQr2_Chr03g0125911"/>
    <property type="gene ID" value="HanXRQr2_Chr03g0125911"/>
</dbReference>
<name>A0A9K3JJL6_HELAN</name>
<dbReference type="AlphaFoldDB" id="A0A9K3JJL6"/>
<evidence type="ECO:0000313" key="2">
    <source>
        <dbReference type="EMBL" id="KAF5815695.1"/>
    </source>
</evidence>
<feature type="region of interest" description="Disordered" evidence="1">
    <location>
        <begin position="1"/>
        <end position="96"/>
    </location>
</feature>
<evidence type="ECO:0000256" key="1">
    <source>
        <dbReference type="SAM" id="MobiDB-lite"/>
    </source>
</evidence>
<proteinExistence type="predicted"/>
<dbReference type="Proteomes" id="UP000215914">
    <property type="component" value="Unassembled WGS sequence"/>
</dbReference>